<comment type="caution">
    <text evidence="2">The sequence shown here is derived from an EMBL/GenBank/DDBJ whole genome shotgun (WGS) entry which is preliminary data.</text>
</comment>
<dbReference type="AlphaFoldDB" id="A0A821NF37"/>
<feature type="non-terminal residue" evidence="2">
    <location>
        <position position="1"/>
    </location>
</feature>
<dbReference type="Gene3D" id="3.80.10.10">
    <property type="entry name" value="Ribonuclease Inhibitor"/>
    <property type="match status" value="1"/>
</dbReference>
<organism evidence="2 3">
    <name type="scientific">Rotaria magnacalcarata</name>
    <dbReference type="NCBI Taxonomy" id="392030"/>
    <lineage>
        <taxon>Eukaryota</taxon>
        <taxon>Metazoa</taxon>
        <taxon>Spiralia</taxon>
        <taxon>Gnathifera</taxon>
        <taxon>Rotifera</taxon>
        <taxon>Eurotatoria</taxon>
        <taxon>Bdelloidea</taxon>
        <taxon>Philodinida</taxon>
        <taxon>Philodinidae</taxon>
        <taxon>Rotaria</taxon>
    </lineage>
</organism>
<evidence type="ECO:0000313" key="3">
    <source>
        <dbReference type="Proteomes" id="UP000663866"/>
    </source>
</evidence>
<dbReference type="InterPro" id="IPR032675">
    <property type="entry name" value="LRR_dom_sf"/>
</dbReference>
<keyword evidence="3" id="KW-1185">Reference proteome</keyword>
<dbReference type="Proteomes" id="UP000663866">
    <property type="component" value="Unassembled WGS sequence"/>
</dbReference>
<dbReference type="EMBL" id="CAJOBG010123233">
    <property type="protein sequence ID" value="CAF4786695.1"/>
    <property type="molecule type" value="Genomic_DNA"/>
</dbReference>
<evidence type="ECO:0000313" key="1">
    <source>
        <dbReference type="EMBL" id="CAF4722057.1"/>
    </source>
</evidence>
<dbReference type="SUPFAM" id="SSF52047">
    <property type="entry name" value="RNI-like"/>
    <property type="match status" value="1"/>
</dbReference>
<dbReference type="InterPro" id="IPR001611">
    <property type="entry name" value="Leu-rich_rpt"/>
</dbReference>
<reference evidence="2" key="1">
    <citation type="submission" date="2021-02" db="EMBL/GenBank/DDBJ databases">
        <authorList>
            <person name="Nowell W R."/>
        </authorList>
    </citation>
    <scope>NUCLEOTIDE SEQUENCE</scope>
</reference>
<dbReference type="EMBL" id="CAJOBG010106028">
    <property type="protein sequence ID" value="CAF4722057.1"/>
    <property type="molecule type" value="Genomic_DNA"/>
</dbReference>
<protein>
    <submittedName>
        <fullName evidence="2">Uncharacterized protein</fullName>
    </submittedName>
</protein>
<evidence type="ECO:0000313" key="2">
    <source>
        <dbReference type="EMBL" id="CAF4786695.1"/>
    </source>
</evidence>
<accession>A0A821NF37</accession>
<name>A0A821NF37_9BILA</name>
<sequence length="48" mass="5105">MQLNLGSNQIKDGGVQCLADALQQNTTLIQLNLEQNGIADKGACYLAN</sequence>
<gene>
    <name evidence="1" type="ORF">OVN521_LOCUS49117</name>
    <name evidence="2" type="ORF">OVN521_LOCUS51377</name>
</gene>
<dbReference type="Pfam" id="PF13516">
    <property type="entry name" value="LRR_6"/>
    <property type="match status" value="2"/>
</dbReference>
<proteinExistence type="predicted"/>